<sequence length="166" mass="18605">MVLSRVVNIILRAAEMAFAAIVAGITGWILARSNKHSEGFGEFVYTEVIAAITILVALIWLIPFSSSFIHWPFDFFVSIWWFAAFGVLVHLIGDGCGYIFNWDNVSPRGDMCGKFKADIAFSFLLAICFLASGLVGLLWVRKKERQVGAATTHHRRTRGWHGRSRV</sequence>
<evidence type="ECO:0000256" key="5">
    <source>
        <dbReference type="SAM" id="Phobius"/>
    </source>
</evidence>
<gene>
    <name evidence="7" type="ORF">DNG_01235</name>
</gene>
<feature type="transmembrane region" description="Helical" evidence="5">
    <location>
        <begin position="75"/>
        <end position="100"/>
    </location>
</feature>
<dbReference type="GO" id="GO:0016020">
    <property type="term" value="C:membrane"/>
    <property type="evidence" value="ECO:0007669"/>
    <property type="project" value="UniProtKB-SubCell"/>
</dbReference>
<keyword evidence="2 5" id="KW-0812">Transmembrane</keyword>
<dbReference type="EMBL" id="ONZQ02000001">
    <property type="protein sequence ID" value="SPN97722.1"/>
    <property type="molecule type" value="Genomic_DNA"/>
</dbReference>
<keyword evidence="3 5" id="KW-1133">Transmembrane helix</keyword>
<feature type="domain" description="MARVEL" evidence="6">
    <location>
        <begin position="7"/>
        <end position="132"/>
    </location>
</feature>
<reference evidence="7" key="1">
    <citation type="submission" date="2018-03" db="EMBL/GenBank/DDBJ databases">
        <authorList>
            <person name="Guldener U."/>
        </authorList>
    </citation>
    <scope>NUCLEOTIDE SEQUENCE</scope>
</reference>
<evidence type="ECO:0000256" key="3">
    <source>
        <dbReference type="ARBA" id="ARBA00022989"/>
    </source>
</evidence>
<keyword evidence="8" id="KW-1185">Reference proteome</keyword>
<evidence type="ECO:0000256" key="1">
    <source>
        <dbReference type="ARBA" id="ARBA00004141"/>
    </source>
</evidence>
<dbReference type="PANTHER" id="PTHR39608">
    <property type="entry name" value="INTEGRAL MEMBRANE PROTEIN (AFU_ORTHOLOGUE AFUA_5G08640)"/>
    <property type="match status" value="1"/>
</dbReference>
<evidence type="ECO:0000256" key="4">
    <source>
        <dbReference type="ARBA" id="ARBA00023136"/>
    </source>
</evidence>
<feature type="transmembrane region" description="Helical" evidence="5">
    <location>
        <begin position="43"/>
        <end position="63"/>
    </location>
</feature>
<dbReference type="Proteomes" id="UP001187682">
    <property type="component" value="Unassembled WGS sequence"/>
</dbReference>
<evidence type="ECO:0000313" key="8">
    <source>
        <dbReference type="Proteomes" id="UP001187682"/>
    </source>
</evidence>
<accession>A0AAE8SRM9</accession>
<comment type="caution">
    <text evidence="7">The sequence shown here is derived from an EMBL/GenBank/DDBJ whole genome shotgun (WGS) entry which is preliminary data.</text>
</comment>
<proteinExistence type="predicted"/>
<feature type="transmembrane region" description="Helical" evidence="5">
    <location>
        <begin position="9"/>
        <end position="31"/>
    </location>
</feature>
<organism evidence="7 8">
    <name type="scientific">Cephalotrichum gorgonifer</name>
    <dbReference type="NCBI Taxonomy" id="2041049"/>
    <lineage>
        <taxon>Eukaryota</taxon>
        <taxon>Fungi</taxon>
        <taxon>Dikarya</taxon>
        <taxon>Ascomycota</taxon>
        <taxon>Pezizomycotina</taxon>
        <taxon>Sordariomycetes</taxon>
        <taxon>Hypocreomycetidae</taxon>
        <taxon>Microascales</taxon>
        <taxon>Microascaceae</taxon>
        <taxon>Cephalotrichum</taxon>
    </lineage>
</organism>
<dbReference type="PANTHER" id="PTHR39608:SF1">
    <property type="entry name" value="INTEGRAL MEMBRANE PROTEIN (AFU_ORTHOLOGUE AFUA_5G08640)"/>
    <property type="match status" value="1"/>
</dbReference>
<feature type="transmembrane region" description="Helical" evidence="5">
    <location>
        <begin position="120"/>
        <end position="140"/>
    </location>
</feature>
<name>A0AAE8SRM9_9PEZI</name>
<evidence type="ECO:0000256" key="2">
    <source>
        <dbReference type="ARBA" id="ARBA00022692"/>
    </source>
</evidence>
<dbReference type="AlphaFoldDB" id="A0AAE8SRM9"/>
<protein>
    <submittedName>
        <fullName evidence="7">Related to integral membrane protein</fullName>
    </submittedName>
</protein>
<dbReference type="InterPro" id="IPR008253">
    <property type="entry name" value="Marvel"/>
</dbReference>
<keyword evidence="4 5" id="KW-0472">Membrane</keyword>
<dbReference type="Pfam" id="PF01284">
    <property type="entry name" value="MARVEL"/>
    <property type="match status" value="1"/>
</dbReference>
<evidence type="ECO:0000259" key="6">
    <source>
        <dbReference type="Pfam" id="PF01284"/>
    </source>
</evidence>
<comment type="subcellular location">
    <subcellularLocation>
        <location evidence="1">Membrane</location>
        <topology evidence="1">Multi-pass membrane protein</topology>
    </subcellularLocation>
</comment>
<evidence type="ECO:0000313" key="7">
    <source>
        <dbReference type="EMBL" id="SPN97722.1"/>
    </source>
</evidence>